<reference evidence="3" key="1">
    <citation type="submission" date="2016-10" db="EMBL/GenBank/DDBJ databases">
        <authorList>
            <person name="Varghese N."/>
        </authorList>
    </citation>
    <scope>NUCLEOTIDE SEQUENCE [LARGE SCALE GENOMIC DNA]</scope>
    <source>
        <strain evidence="3">DSM 24868</strain>
    </source>
</reference>
<dbReference type="GO" id="GO:0051301">
    <property type="term" value="P:cell division"/>
    <property type="evidence" value="ECO:0007669"/>
    <property type="project" value="InterPro"/>
</dbReference>
<evidence type="ECO:0000259" key="1">
    <source>
        <dbReference type="SMART" id="SM00842"/>
    </source>
</evidence>
<dbReference type="OrthoDB" id="1926201at2"/>
<dbReference type="PANTHER" id="PTHR32432">
    <property type="entry name" value="CELL DIVISION PROTEIN FTSA-RELATED"/>
    <property type="match status" value="1"/>
</dbReference>
<dbReference type="Proteomes" id="UP000183315">
    <property type="component" value="Unassembled WGS sequence"/>
</dbReference>
<dbReference type="RefSeq" id="WP_042212089.1">
    <property type="nucleotide sequence ID" value="NZ_BBLU01000001.1"/>
</dbReference>
<feature type="domain" description="SHS2" evidence="1">
    <location>
        <begin position="5"/>
        <end position="178"/>
    </location>
</feature>
<name>A0A1H6U730_9MICO</name>
<dbReference type="InterPro" id="IPR005883">
    <property type="entry name" value="PilM"/>
</dbReference>
<dbReference type="SMART" id="SM00842">
    <property type="entry name" value="FtsA"/>
    <property type="match status" value="1"/>
</dbReference>
<dbReference type="PANTHER" id="PTHR32432:SF3">
    <property type="entry name" value="ETHANOLAMINE UTILIZATION PROTEIN EUTJ"/>
    <property type="match status" value="1"/>
</dbReference>
<dbReference type="Gene3D" id="3.30.420.40">
    <property type="match status" value="2"/>
</dbReference>
<dbReference type="STRING" id="1043493.SAMN05421637_0228"/>
<protein>
    <submittedName>
        <fullName evidence="2">Type IV pilus assembly protein PilM</fullName>
    </submittedName>
</protein>
<gene>
    <name evidence="2" type="ORF">SAMN05421637_0228</name>
</gene>
<dbReference type="Gene3D" id="3.30.1490.300">
    <property type="match status" value="1"/>
</dbReference>
<dbReference type="SUPFAM" id="SSF53067">
    <property type="entry name" value="Actin-like ATPase domain"/>
    <property type="match status" value="2"/>
</dbReference>
<dbReference type="CDD" id="cd24049">
    <property type="entry name" value="ASKHA_NBD_PilM"/>
    <property type="match status" value="1"/>
</dbReference>
<organism evidence="2 3">
    <name type="scientific">Demequina mangrovi</name>
    <dbReference type="NCBI Taxonomy" id="1043493"/>
    <lineage>
        <taxon>Bacteria</taxon>
        <taxon>Bacillati</taxon>
        <taxon>Actinomycetota</taxon>
        <taxon>Actinomycetes</taxon>
        <taxon>Micrococcales</taxon>
        <taxon>Demequinaceae</taxon>
        <taxon>Demequina</taxon>
    </lineage>
</organism>
<dbReference type="Pfam" id="PF11104">
    <property type="entry name" value="PilM_2"/>
    <property type="match status" value="1"/>
</dbReference>
<dbReference type="AlphaFoldDB" id="A0A1H6U730"/>
<dbReference type="eggNOG" id="COG4972">
    <property type="taxonomic scope" value="Bacteria"/>
</dbReference>
<evidence type="ECO:0000313" key="2">
    <source>
        <dbReference type="EMBL" id="SEI86384.1"/>
    </source>
</evidence>
<dbReference type="NCBIfam" id="TIGR01175">
    <property type="entry name" value="pilM"/>
    <property type="match status" value="1"/>
</dbReference>
<keyword evidence="3" id="KW-1185">Reference proteome</keyword>
<accession>A0A1H6U730</accession>
<evidence type="ECO:0000313" key="3">
    <source>
        <dbReference type="Proteomes" id="UP000183315"/>
    </source>
</evidence>
<dbReference type="InterPro" id="IPR050696">
    <property type="entry name" value="FtsA/MreB"/>
</dbReference>
<dbReference type="PIRSF" id="PIRSF019169">
    <property type="entry name" value="PilM"/>
    <property type="match status" value="1"/>
</dbReference>
<dbReference type="InterPro" id="IPR043129">
    <property type="entry name" value="ATPase_NBD"/>
</dbReference>
<dbReference type="InterPro" id="IPR003494">
    <property type="entry name" value="SHS2_FtsA"/>
</dbReference>
<proteinExistence type="predicted"/>
<sequence>MAVKRIGLDIGSTEVRLAEVEFAGKGPSAGAKGTLTAFARVPLPSGSVQQAEVVDVSAVGAAIKKAFHSGGFSTKEVVVGVCTPAVVVREIELPEMPLSQLRSSLPFQVQEMLPMSADEALLDFYPTGQRDTDNASLLRGILVAAPKGLVAQNVLAVENAGLRPVQVDLGAFALLRAQMTDALAGQVVAFVDIGARTTTVVVAANGSPRLVRMLADGGQSVTTAITSAAKVEVAHAEQLKQQLGSAPPDVRDGVEAALRTLVEGIRNTFVYYASSNPGAAIDQVVITGGGALTHGLGQALASASRLRVTYGNAFARVSAGKKVSRDSLAGLESMVPTAVGLAFGEVS</sequence>
<dbReference type="EMBL" id="FNZI01000001">
    <property type="protein sequence ID" value="SEI86384.1"/>
    <property type="molecule type" value="Genomic_DNA"/>
</dbReference>